<dbReference type="Pfam" id="PF01757">
    <property type="entry name" value="Acyl_transf_3"/>
    <property type="match status" value="1"/>
</dbReference>
<proteinExistence type="predicted"/>
<dbReference type="PANTHER" id="PTHR23028:SF131">
    <property type="entry name" value="BLR2367 PROTEIN"/>
    <property type="match status" value="1"/>
</dbReference>
<dbReference type="InterPro" id="IPR050879">
    <property type="entry name" value="Acyltransferase_3"/>
</dbReference>
<feature type="transmembrane region" description="Helical" evidence="1">
    <location>
        <begin position="141"/>
        <end position="169"/>
    </location>
</feature>
<dbReference type="InterPro" id="IPR002656">
    <property type="entry name" value="Acyl_transf_3_dom"/>
</dbReference>
<feature type="transmembrane region" description="Helical" evidence="1">
    <location>
        <begin position="48"/>
        <end position="67"/>
    </location>
</feature>
<feature type="transmembrane region" description="Helical" evidence="1">
    <location>
        <begin position="88"/>
        <end position="108"/>
    </location>
</feature>
<feature type="transmembrane region" description="Helical" evidence="1">
    <location>
        <begin position="214"/>
        <end position="232"/>
    </location>
</feature>
<keyword evidence="1" id="KW-0472">Membrane</keyword>
<dbReference type="GO" id="GO:0016020">
    <property type="term" value="C:membrane"/>
    <property type="evidence" value="ECO:0007669"/>
    <property type="project" value="TreeGrafter"/>
</dbReference>
<evidence type="ECO:0000256" key="1">
    <source>
        <dbReference type="SAM" id="Phobius"/>
    </source>
</evidence>
<dbReference type="GO" id="GO:0016747">
    <property type="term" value="F:acyltransferase activity, transferring groups other than amino-acyl groups"/>
    <property type="evidence" value="ECO:0007669"/>
    <property type="project" value="InterPro"/>
</dbReference>
<feature type="transmembrane region" description="Helical" evidence="1">
    <location>
        <begin position="189"/>
        <end position="208"/>
    </location>
</feature>
<dbReference type="GO" id="GO:0000271">
    <property type="term" value="P:polysaccharide biosynthetic process"/>
    <property type="evidence" value="ECO:0007669"/>
    <property type="project" value="TreeGrafter"/>
</dbReference>
<accession>A0A2W5NG12</accession>
<dbReference type="PANTHER" id="PTHR23028">
    <property type="entry name" value="ACETYLTRANSFERASE"/>
    <property type="match status" value="1"/>
</dbReference>
<dbReference type="EMBL" id="QFPX01000026">
    <property type="protein sequence ID" value="PZQ51159.1"/>
    <property type="molecule type" value="Genomic_DNA"/>
</dbReference>
<evidence type="ECO:0000259" key="2">
    <source>
        <dbReference type="Pfam" id="PF01757"/>
    </source>
</evidence>
<feature type="transmembrane region" description="Helical" evidence="1">
    <location>
        <begin position="313"/>
        <end position="333"/>
    </location>
</feature>
<organism evidence="3 4">
    <name type="scientific">Novosphingobium pentaromativorans</name>
    <dbReference type="NCBI Taxonomy" id="205844"/>
    <lineage>
        <taxon>Bacteria</taxon>
        <taxon>Pseudomonadati</taxon>
        <taxon>Pseudomonadota</taxon>
        <taxon>Alphaproteobacteria</taxon>
        <taxon>Sphingomonadales</taxon>
        <taxon>Sphingomonadaceae</taxon>
        <taxon>Novosphingobium</taxon>
    </lineage>
</organism>
<keyword evidence="1" id="KW-1133">Transmembrane helix</keyword>
<keyword evidence="1" id="KW-0812">Transmembrane</keyword>
<reference evidence="3 4" key="1">
    <citation type="submission" date="2017-08" db="EMBL/GenBank/DDBJ databases">
        <title>Infants hospitalized years apart are colonized by the same room-sourced microbial strains.</title>
        <authorList>
            <person name="Brooks B."/>
            <person name="Olm M.R."/>
            <person name="Firek B.A."/>
            <person name="Baker R."/>
            <person name="Thomas B.C."/>
            <person name="Morowitz M.J."/>
            <person name="Banfield J.F."/>
        </authorList>
    </citation>
    <scope>NUCLEOTIDE SEQUENCE [LARGE SCALE GENOMIC DNA]</scope>
    <source>
        <strain evidence="3">S2_005_002_R2_33</strain>
    </source>
</reference>
<dbReference type="Proteomes" id="UP000249082">
    <property type="component" value="Unassembled WGS sequence"/>
</dbReference>
<feature type="transmembrane region" description="Helical" evidence="1">
    <location>
        <begin position="283"/>
        <end position="301"/>
    </location>
</feature>
<feature type="transmembrane region" description="Helical" evidence="1">
    <location>
        <begin position="244"/>
        <end position="263"/>
    </location>
</feature>
<protein>
    <recommendedName>
        <fullName evidence="2">Acyltransferase 3 domain-containing protein</fullName>
    </recommendedName>
</protein>
<sequence>MIASRPRKLLSIQALRGLAAFAVVAYHAARHLGQAVDASAITRVTQPGHAGVDLFFVLSGFIILHVHRQDIGRPAALGRYGWQRFARLMPIYWVALAATVASLLPGHAEDVTLARVALSASLLPVSQDPLLGVAWTLQHEMLFYGAFALLICNRALGLCCLLLWLGWGLGWGLAQASGMVPGAWNAPRFTSLFNLQFLFGMLAALALSSGRIRHGGALALVGGAIMLAVTLFEATGRIDGYGNMARLAYGIPAAMLIAGLAAWEQGGERSVPVPLAALGEASYSLYLFHLLGIGVAWQVWLRSGIDTAAHLAACYLFLMTSALVTGLAVHRLIEVPLLRWLRSRGPSGAVQPRIAQYCCKT</sequence>
<feature type="domain" description="Acyltransferase 3" evidence="2">
    <location>
        <begin position="11"/>
        <end position="320"/>
    </location>
</feature>
<name>A0A2W5NG12_9SPHN</name>
<dbReference type="AlphaFoldDB" id="A0A2W5NG12"/>
<evidence type="ECO:0000313" key="3">
    <source>
        <dbReference type="EMBL" id="PZQ51159.1"/>
    </source>
</evidence>
<comment type="caution">
    <text evidence="3">The sequence shown here is derived from an EMBL/GenBank/DDBJ whole genome shotgun (WGS) entry which is preliminary data.</text>
</comment>
<evidence type="ECO:0000313" key="4">
    <source>
        <dbReference type="Proteomes" id="UP000249082"/>
    </source>
</evidence>
<gene>
    <name evidence="3" type="ORF">DI555_21145</name>
</gene>